<dbReference type="PRINTS" id="PR00399">
    <property type="entry name" value="SYNAPTOTAGMN"/>
</dbReference>
<dbReference type="GO" id="GO:0030672">
    <property type="term" value="C:synaptic vesicle membrane"/>
    <property type="evidence" value="ECO:0007669"/>
    <property type="project" value="TreeGrafter"/>
</dbReference>
<evidence type="ECO:0000313" key="7">
    <source>
        <dbReference type="Proteomes" id="UP000297703"/>
    </source>
</evidence>
<keyword evidence="4" id="KW-0472">Membrane</keyword>
<comment type="similarity">
    <text evidence="1">Belongs to the synaptotagmin family.</text>
</comment>
<dbReference type="SMART" id="SM00239">
    <property type="entry name" value="C2"/>
    <property type="match status" value="2"/>
</dbReference>
<dbReference type="SMART" id="SM00195">
    <property type="entry name" value="DSPc"/>
    <property type="match status" value="1"/>
</dbReference>
<dbReference type="InterPro" id="IPR001565">
    <property type="entry name" value="Synaptotagmin"/>
</dbReference>
<dbReference type="InterPro" id="IPR000340">
    <property type="entry name" value="Dual-sp_phosphatase_cat-dom"/>
</dbReference>
<reference evidence="6 7" key="1">
    <citation type="submission" date="2019-04" db="EMBL/GenBank/DDBJ databases">
        <title>Draft genome of the big-headed turtle Platysternon megacephalum.</title>
        <authorList>
            <person name="Gong S."/>
        </authorList>
    </citation>
    <scope>NUCLEOTIDE SEQUENCE [LARGE SCALE GENOMIC DNA]</scope>
    <source>
        <strain evidence="6">DO16091913</strain>
        <tissue evidence="6">Muscle</tissue>
    </source>
</reference>
<protein>
    <submittedName>
        <fullName evidence="6">Synaptotagmin-1</fullName>
    </submittedName>
</protein>
<dbReference type="OrthoDB" id="2017893at2759"/>
<keyword evidence="2" id="KW-0677">Repeat</keyword>
<evidence type="ECO:0000256" key="4">
    <source>
        <dbReference type="SAM" id="Phobius"/>
    </source>
</evidence>
<dbReference type="Gene3D" id="3.90.190.10">
    <property type="entry name" value="Protein tyrosine phosphatase superfamily"/>
    <property type="match status" value="1"/>
</dbReference>
<feature type="domain" description="C2" evidence="5">
    <location>
        <begin position="107"/>
        <end position="226"/>
    </location>
</feature>
<keyword evidence="7" id="KW-1185">Reference proteome</keyword>
<dbReference type="GO" id="GO:0030424">
    <property type="term" value="C:axon"/>
    <property type="evidence" value="ECO:0007669"/>
    <property type="project" value="TreeGrafter"/>
</dbReference>
<dbReference type="GO" id="GO:0005509">
    <property type="term" value="F:calcium ion binding"/>
    <property type="evidence" value="ECO:0007669"/>
    <property type="project" value="TreeGrafter"/>
</dbReference>
<evidence type="ECO:0000256" key="3">
    <source>
        <dbReference type="SAM" id="MobiDB-lite"/>
    </source>
</evidence>
<reference evidence="6 7" key="2">
    <citation type="submission" date="2019-04" db="EMBL/GenBank/DDBJ databases">
        <title>The genome sequence of big-headed turtle.</title>
        <authorList>
            <person name="Gong S."/>
        </authorList>
    </citation>
    <scope>NUCLEOTIDE SEQUENCE [LARGE SCALE GENOMIC DNA]</scope>
    <source>
        <strain evidence="6">DO16091913</strain>
        <tissue evidence="6">Muscle</tissue>
    </source>
</reference>
<dbReference type="GO" id="GO:0048488">
    <property type="term" value="P:synaptic vesicle endocytosis"/>
    <property type="evidence" value="ECO:0007669"/>
    <property type="project" value="TreeGrafter"/>
</dbReference>
<dbReference type="Gene3D" id="2.60.40.150">
    <property type="entry name" value="C2 domain"/>
    <property type="match status" value="2"/>
</dbReference>
<dbReference type="PANTHER" id="PTHR10024">
    <property type="entry name" value="SYNAPTOTAGMIN"/>
    <property type="match status" value="1"/>
</dbReference>
<dbReference type="GO" id="GO:0048791">
    <property type="term" value="P:calcium ion-regulated exocytosis of neurotransmitter"/>
    <property type="evidence" value="ECO:0007669"/>
    <property type="project" value="TreeGrafter"/>
</dbReference>
<dbReference type="GO" id="GO:0005544">
    <property type="term" value="F:calcium-dependent phospholipid binding"/>
    <property type="evidence" value="ECO:0007669"/>
    <property type="project" value="TreeGrafter"/>
</dbReference>
<dbReference type="EMBL" id="QXTE01000066">
    <property type="protein sequence ID" value="TFK08651.1"/>
    <property type="molecule type" value="Genomic_DNA"/>
</dbReference>
<feature type="region of interest" description="Disordered" evidence="3">
    <location>
        <begin position="548"/>
        <end position="622"/>
    </location>
</feature>
<dbReference type="CDD" id="cd08402">
    <property type="entry name" value="C2B_Synaptotagmin-1"/>
    <property type="match status" value="1"/>
</dbReference>
<dbReference type="AlphaFoldDB" id="A0A4D9EBF2"/>
<dbReference type="SUPFAM" id="SSF49562">
    <property type="entry name" value="C2 domain (Calcium/lipid-binding domain, CaLB)"/>
    <property type="match status" value="2"/>
</dbReference>
<evidence type="ECO:0000256" key="1">
    <source>
        <dbReference type="ARBA" id="ARBA00006996"/>
    </source>
</evidence>
<feature type="transmembrane region" description="Helical" evidence="4">
    <location>
        <begin position="41"/>
        <end position="67"/>
    </location>
</feature>
<dbReference type="Pfam" id="PF00782">
    <property type="entry name" value="DSPc"/>
    <property type="match status" value="1"/>
</dbReference>
<dbReference type="InterPro" id="IPR035892">
    <property type="entry name" value="C2_domain_sf"/>
</dbReference>
<dbReference type="STRING" id="55544.A0A4D9EBF2"/>
<keyword evidence="4" id="KW-0812">Transmembrane</keyword>
<dbReference type="FunFam" id="2.60.40.150:FF:000016">
    <property type="entry name" value="Synaptotagmin 1"/>
    <property type="match status" value="1"/>
</dbReference>
<gene>
    <name evidence="6" type="ORF">DR999_PMT08406</name>
</gene>
<dbReference type="PRINTS" id="PR00360">
    <property type="entry name" value="C2DOMAIN"/>
</dbReference>
<accession>A0A4D9EBF2</accession>
<evidence type="ECO:0000256" key="2">
    <source>
        <dbReference type="ARBA" id="ARBA00022737"/>
    </source>
</evidence>
<feature type="compositionally biased region" description="Low complexity" evidence="3">
    <location>
        <begin position="548"/>
        <end position="558"/>
    </location>
</feature>
<dbReference type="Pfam" id="PF00168">
    <property type="entry name" value="C2"/>
    <property type="match status" value="2"/>
</dbReference>
<feature type="region of interest" description="Disordered" evidence="3">
    <location>
        <begin position="373"/>
        <end position="398"/>
    </location>
</feature>
<dbReference type="GO" id="GO:0001786">
    <property type="term" value="F:phosphatidylserine binding"/>
    <property type="evidence" value="ECO:0007669"/>
    <property type="project" value="TreeGrafter"/>
</dbReference>
<dbReference type="CDD" id="cd14498">
    <property type="entry name" value="DSP"/>
    <property type="match status" value="1"/>
</dbReference>
<dbReference type="SUPFAM" id="SSF52799">
    <property type="entry name" value="(Phosphotyrosine protein) phosphatases II"/>
    <property type="match status" value="1"/>
</dbReference>
<dbReference type="GO" id="GO:0030276">
    <property type="term" value="F:clathrin binding"/>
    <property type="evidence" value="ECO:0007669"/>
    <property type="project" value="TreeGrafter"/>
</dbReference>
<evidence type="ECO:0000313" key="6">
    <source>
        <dbReference type="EMBL" id="TFK08651.1"/>
    </source>
</evidence>
<dbReference type="InterPro" id="IPR029021">
    <property type="entry name" value="Prot-tyrosine_phosphatase-like"/>
</dbReference>
<dbReference type="CDD" id="cd08385">
    <property type="entry name" value="C2A_Synaptotagmin-1-5-6-9-10"/>
    <property type="match status" value="1"/>
</dbReference>
<dbReference type="GO" id="GO:0000149">
    <property type="term" value="F:SNARE binding"/>
    <property type="evidence" value="ECO:0007669"/>
    <property type="project" value="TreeGrafter"/>
</dbReference>
<name>A0A4D9EBF2_9SAUR</name>
<comment type="caution">
    <text evidence="6">The sequence shown here is derived from an EMBL/GenBank/DDBJ whole genome shotgun (WGS) entry which is preliminary data.</text>
</comment>
<dbReference type="InterPro" id="IPR000008">
    <property type="entry name" value="C2_dom"/>
</dbReference>
<dbReference type="PROSITE" id="PS50004">
    <property type="entry name" value="C2"/>
    <property type="match status" value="2"/>
</dbReference>
<sequence length="806" mass="90111">MANKMSSNITTTPSALTTTAALTTAKPGFIDGIINKIPLPKWALIAIAVAAGLLLILFLICIIKCCCCKKKHKKKEKLNLKNINGSTTASLVQPDMEDLESGLENEKRGRLQYSLEYNFRSQEMKVGVKQAADLKAMDSGGTSDPYVIVYLTTDMRKKYESKVYRKTLNPVFNETFTFQIPQAEMSESTLVMQIYDFNRFAKHDIIGEVRLPLGDFDLQHVIEQWQELTAASKMEQERLGEICFSLRYVPSTSKLTVVILEAKKLKRMDSSGLSDPFVKVQLTLNKKKWKKKKTGVKKSTLSPYFNEEFNFEVSFNQIQNIDLVISVWDHDKVTKNQQIGKVFLGCRATGNQLRHWSDMLANPRRPIAQWHSLQPTSSGCSPGSAHPSRLSPRDSPGLRTMESVEKWHKDFIAFKLLDKKCNSKRNGVTGLIVKHLQKTLKMPSSLQLSSSVALSQHCTGSCPNLMMNRNEALNRKPDSVSPAPQLPTRKHRTLCFSLSSDGDGHSDGLVSQGWRRSLQAQMEQAHSGGTASSTGSLERASLFCASRSNSSSSSTLSSPVGPLTKAKSSSRFSLFSPPSWNSSAELDSNPLSCSSSKKSRNYSQRGHAKPEEPSDPKPGGPEYFNFSEPVIARVMDCIYLGNLNAAYCGRVLCRNNIDSIIDMSSLPSNCSLSVIPCTCSRGGLRHSWSRLKVDIQGSLNGECPALREPCFWDINECIEASLEKRKRVLIHCLDGYSLAPTCVIQYLMVKHNMRLMAAYEFVRARYPLNIRECHRDMLVGLERSLQPGDVDMERLKHFMSRKVAWT</sequence>
<dbReference type="GO" id="GO:0031045">
    <property type="term" value="C:dense core granule"/>
    <property type="evidence" value="ECO:0007669"/>
    <property type="project" value="TreeGrafter"/>
</dbReference>
<proteinExistence type="inferred from homology"/>
<dbReference type="Proteomes" id="UP000297703">
    <property type="component" value="Unassembled WGS sequence"/>
</dbReference>
<feature type="domain" description="C2" evidence="5">
    <location>
        <begin position="238"/>
        <end position="371"/>
    </location>
</feature>
<dbReference type="GO" id="GO:0005886">
    <property type="term" value="C:plasma membrane"/>
    <property type="evidence" value="ECO:0007669"/>
    <property type="project" value="TreeGrafter"/>
</dbReference>
<dbReference type="PANTHER" id="PTHR10024:SF249">
    <property type="entry name" value="SYNAPTOTAGMIN-8"/>
    <property type="match status" value="1"/>
</dbReference>
<evidence type="ECO:0000259" key="5">
    <source>
        <dbReference type="PROSITE" id="PS50004"/>
    </source>
</evidence>
<dbReference type="FunFam" id="2.60.40.150:FF:000182">
    <property type="entry name" value="Synaptotagmin 8"/>
    <property type="match status" value="1"/>
</dbReference>
<keyword evidence="4" id="KW-1133">Transmembrane helix</keyword>
<dbReference type="InterPro" id="IPR020422">
    <property type="entry name" value="TYR_PHOSPHATASE_DUAL_dom"/>
</dbReference>
<feature type="compositionally biased region" description="Low complexity" evidence="3">
    <location>
        <begin position="569"/>
        <end position="579"/>
    </location>
</feature>
<organism evidence="6 7">
    <name type="scientific">Platysternon megacephalum</name>
    <name type="common">big-headed turtle</name>
    <dbReference type="NCBI Taxonomy" id="55544"/>
    <lineage>
        <taxon>Eukaryota</taxon>
        <taxon>Metazoa</taxon>
        <taxon>Chordata</taxon>
        <taxon>Craniata</taxon>
        <taxon>Vertebrata</taxon>
        <taxon>Euteleostomi</taxon>
        <taxon>Archelosauria</taxon>
        <taxon>Testudinata</taxon>
        <taxon>Testudines</taxon>
        <taxon>Cryptodira</taxon>
        <taxon>Durocryptodira</taxon>
        <taxon>Testudinoidea</taxon>
        <taxon>Platysternidae</taxon>
        <taxon>Platysternon</taxon>
    </lineage>
</organism>